<reference evidence="1 2" key="1">
    <citation type="submission" date="2014-05" db="EMBL/GenBank/DDBJ databases">
        <title>Genome Sequence of Flavobacterium sp. EM1321.</title>
        <authorList>
            <person name="Shin S.-K."/>
            <person name="Yi H."/>
        </authorList>
    </citation>
    <scope>NUCLEOTIDE SEQUENCE [LARGE SCALE GENOMIC DNA]</scope>
    <source>
        <strain evidence="1 2">EM1321</strain>
    </source>
</reference>
<comment type="caution">
    <text evidence="1">The sequence shown here is derived from an EMBL/GenBank/DDBJ whole genome shotgun (WGS) entry which is preliminary data.</text>
</comment>
<organism evidence="1 2">
    <name type="scientific">Flavobacterium seoulense</name>
    <dbReference type="NCBI Taxonomy" id="1492738"/>
    <lineage>
        <taxon>Bacteria</taxon>
        <taxon>Pseudomonadati</taxon>
        <taxon>Bacteroidota</taxon>
        <taxon>Flavobacteriia</taxon>
        <taxon>Flavobacteriales</taxon>
        <taxon>Flavobacteriaceae</taxon>
        <taxon>Flavobacterium</taxon>
    </lineage>
</organism>
<gene>
    <name evidence="1" type="ORF">FEM21_22770</name>
</gene>
<evidence type="ECO:0000313" key="2">
    <source>
        <dbReference type="Proteomes" id="UP000027064"/>
    </source>
</evidence>
<name>A0A066WUB1_9FLAO</name>
<dbReference type="STRING" id="1492738.FEM21_22770"/>
<evidence type="ECO:0008006" key="3">
    <source>
        <dbReference type="Google" id="ProtNLM"/>
    </source>
</evidence>
<dbReference type="RefSeq" id="WP_035660478.1">
    <property type="nucleotide sequence ID" value="NZ_JNCA01000021.1"/>
</dbReference>
<dbReference type="EMBL" id="JNCA01000021">
    <property type="protein sequence ID" value="KDN54554.1"/>
    <property type="molecule type" value="Genomic_DNA"/>
</dbReference>
<evidence type="ECO:0000313" key="1">
    <source>
        <dbReference type="EMBL" id="KDN54554.1"/>
    </source>
</evidence>
<proteinExistence type="predicted"/>
<dbReference type="eggNOG" id="ENOG5032UCJ">
    <property type="taxonomic scope" value="Bacteria"/>
</dbReference>
<dbReference type="Proteomes" id="UP000027064">
    <property type="component" value="Unassembled WGS sequence"/>
</dbReference>
<accession>A0A066WUB1</accession>
<protein>
    <recommendedName>
        <fullName evidence="3">Phosphoribosylpyrophosphate synthetase</fullName>
    </recommendedName>
</protein>
<keyword evidence="2" id="KW-1185">Reference proteome</keyword>
<dbReference type="AlphaFoldDB" id="A0A066WUB1"/>
<dbReference type="PATRIC" id="fig|1492738.3.peg.2264"/>
<sequence>MKNPFDKHEIDYIKIYQDKGYTANFYFEDNKFLNTETKTEYDPTDIFIVAEHRYEGMSNPSDMSILYVIETTSGDKGTVLLGFGPSADLELAEFFNEIPKGNISKAEDIDDNK</sequence>
<dbReference type="OrthoDB" id="8418771at2"/>